<dbReference type="Proteomes" id="UP001144297">
    <property type="component" value="Unassembled WGS sequence"/>
</dbReference>
<sequence>MYKTGVANLPLHSGKAPQWLFKRMIALSRAIIELMIIELGKEEVLRRLSDPFWFQAFGCILGFDWHSSGVTTTVTGAIKEGLRGIEHELGLFVAGGKAKRALNTPQEIMQYAEKIGFDPDSFIHASRLSAKVDNVAVQDGFNLYHHTIIFTQEGHWCVIQQGMNENLSTARRYHWLSFSLKSFVEEPHEAVCCDIKTKTLNFTAKEASELRKTSVVVSQENPEKIIREIKKFKELKLPQRHSIIINDIKPENLYKIFLRTYEKQPSNFEKLLEIKGLGAKALRAIALTSELIYGTPITFKDPARYSFAHGGKDKIPYPVNRKLYDKTIDVMKKAIEDAKIGRIEKLSALRRISRITPFHS</sequence>
<dbReference type="EMBL" id="BSDX01000001">
    <property type="protein sequence ID" value="GLI53064.1"/>
    <property type="molecule type" value="Genomic_DNA"/>
</dbReference>
<dbReference type="Pfam" id="PF05559">
    <property type="entry name" value="DUF763"/>
    <property type="match status" value="1"/>
</dbReference>
<dbReference type="InterPro" id="IPR008482">
    <property type="entry name" value="DUF763"/>
</dbReference>
<protein>
    <recommendedName>
        <fullName evidence="3">DUF763 domain-containing protein</fullName>
    </recommendedName>
</protein>
<keyword evidence="2" id="KW-1185">Reference proteome</keyword>
<dbReference type="AlphaFoldDB" id="A0A9W6GD72"/>
<name>A0A9W6GD72_9BACT</name>
<evidence type="ECO:0000313" key="2">
    <source>
        <dbReference type="Proteomes" id="UP001144297"/>
    </source>
</evidence>
<gene>
    <name evidence="1" type="ORF">TISLANDTSLP1_07570</name>
</gene>
<comment type="caution">
    <text evidence="1">The sequence shown here is derived from an EMBL/GenBank/DDBJ whole genome shotgun (WGS) entry which is preliminary data.</text>
</comment>
<evidence type="ECO:0008006" key="3">
    <source>
        <dbReference type="Google" id="ProtNLM"/>
    </source>
</evidence>
<dbReference type="PANTHER" id="PTHR38597:SF1">
    <property type="entry name" value="BLL3834 PROTEIN"/>
    <property type="match status" value="1"/>
</dbReference>
<proteinExistence type="predicted"/>
<organism evidence="1 2">
    <name type="scientific">Thermodesulfovibrio yellowstonii</name>
    <dbReference type="NCBI Taxonomy" id="28262"/>
    <lineage>
        <taxon>Bacteria</taxon>
        <taxon>Pseudomonadati</taxon>
        <taxon>Nitrospirota</taxon>
        <taxon>Thermodesulfovibrionia</taxon>
        <taxon>Thermodesulfovibrionales</taxon>
        <taxon>Thermodesulfovibrionaceae</taxon>
        <taxon>Thermodesulfovibrio</taxon>
    </lineage>
</organism>
<dbReference type="PANTHER" id="PTHR38597">
    <property type="entry name" value="BLL3834 PROTEIN"/>
    <property type="match status" value="1"/>
</dbReference>
<evidence type="ECO:0000313" key="1">
    <source>
        <dbReference type="EMBL" id="GLI53064.1"/>
    </source>
</evidence>
<accession>A0A9W6GD72</accession>
<reference evidence="1" key="1">
    <citation type="submission" date="2022-12" db="EMBL/GenBank/DDBJ databases">
        <title>Reference genome sequencing for broad-spectrum identification of bacterial and archaeal isolates by mass spectrometry.</title>
        <authorList>
            <person name="Sekiguchi Y."/>
            <person name="Tourlousse D.M."/>
        </authorList>
    </citation>
    <scope>NUCLEOTIDE SEQUENCE</scope>
    <source>
        <strain evidence="1">TSL-P1</strain>
    </source>
</reference>